<dbReference type="AlphaFoldDB" id="A0A2V0RIZ0"/>
<reference evidence="1" key="1">
    <citation type="submission" date="2017-04" db="EMBL/GenBank/DDBJ databases">
        <title>Unveiling RNA virosphere associated with marine microorganisms.</title>
        <authorList>
            <person name="Urayama S."/>
            <person name="Takaki Y."/>
            <person name="Nishi S."/>
            <person name="Yoshida Y."/>
            <person name="Deguchi S."/>
            <person name="Takai K."/>
            <person name="Nunoura T."/>
        </authorList>
    </citation>
    <scope>NUCLEOTIDE SEQUENCE</scope>
</reference>
<comment type="caution">
    <text evidence="1">The sequence shown here is derived from an EMBL/GenBank/DDBJ whole genome shotgun (WGS) entry which is preliminary data.</text>
</comment>
<sequence length="439" mass="48216">MSEASDATKEIDYDQAAFNRLEALNKSTLLAGSRVAFPIVQFDDYTGAMLKTVPGLTGGDRKLAGHMADLRGTVYTGNPNDDRTRRRTARLAIASTLIQHIENSITGTTAYTSGVATVETLSELHFALQRAESTFDTLVKQHIGDDGADAAVRFLAEEDEIMTLLAVLRSIVTLLDENNLEEIDTKLTAAVNETRQMLSETVNAVLVLRQAAINANEPDKENAVQSFVELIKNIRSASGTLLKGLTGMISSAMTRRSQQLDRIRNNAMTSKDKALIGVLQKVVAKQSMQGEESIVLAVDITHPMFESTMASLQSQNPVVPIPIETETDKHMIYLVSEGITTAEALEQRYGDQNVIGSGTGLNSTVDEQLFIGDLDSDLLRQIELVNKLVELELDVNMWQLLSNERLSSFVLRLFNATNENKNMSLLEPLKSILNKDESI</sequence>
<dbReference type="EMBL" id="BDQE01000083">
    <property type="protein sequence ID" value="GBH22788.1"/>
    <property type="molecule type" value="Genomic_RNA"/>
</dbReference>
<organism evidence="1">
    <name type="scientific">viral metagenome</name>
    <dbReference type="NCBI Taxonomy" id="1070528"/>
    <lineage>
        <taxon>unclassified sequences</taxon>
        <taxon>metagenomes</taxon>
        <taxon>organismal metagenomes</taxon>
    </lineage>
</organism>
<accession>A0A2V0RIZ0</accession>
<evidence type="ECO:0000313" key="1">
    <source>
        <dbReference type="EMBL" id="GBH22788.1"/>
    </source>
</evidence>
<proteinExistence type="predicted"/>
<name>A0A2V0RIZ0_9ZZZZ</name>
<protein>
    <submittedName>
        <fullName evidence="1">Uncharacterized protein</fullName>
    </submittedName>
</protein>